<reference evidence="1" key="1">
    <citation type="submission" date="2014-09" db="EMBL/GenBank/DDBJ databases">
        <authorList>
            <person name="Magalhaes I.L.F."/>
            <person name="Oliveira U."/>
            <person name="Santos F.R."/>
            <person name="Vidigal T.H.D.A."/>
            <person name="Brescovit A.D."/>
            <person name="Santos A.J."/>
        </authorList>
    </citation>
    <scope>NUCLEOTIDE SEQUENCE</scope>
    <source>
        <tissue evidence="1">Shoot tissue taken approximately 20 cm above the soil surface</tissue>
    </source>
</reference>
<protein>
    <submittedName>
        <fullName evidence="1">Uncharacterized protein</fullName>
    </submittedName>
</protein>
<proteinExistence type="predicted"/>
<accession>A0A0A9CNB3</accession>
<reference evidence="1" key="2">
    <citation type="journal article" date="2015" name="Data Brief">
        <title>Shoot transcriptome of the giant reed, Arundo donax.</title>
        <authorList>
            <person name="Barrero R.A."/>
            <person name="Guerrero F.D."/>
            <person name="Moolhuijzen P."/>
            <person name="Goolsby J.A."/>
            <person name="Tidwell J."/>
            <person name="Bellgard S.E."/>
            <person name="Bellgard M.I."/>
        </authorList>
    </citation>
    <scope>NUCLEOTIDE SEQUENCE</scope>
    <source>
        <tissue evidence="1">Shoot tissue taken approximately 20 cm above the soil surface</tissue>
    </source>
</reference>
<name>A0A0A9CNB3_ARUDO</name>
<evidence type="ECO:0000313" key="1">
    <source>
        <dbReference type="EMBL" id="JAD74885.1"/>
    </source>
</evidence>
<dbReference type="EMBL" id="GBRH01223010">
    <property type="protein sequence ID" value="JAD74885.1"/>
    <property type="molecule type" value="Transcribed_RNA"/>
</dbReference>
<dbReference type="AlphaFoldDB" id="A0A0A9CNB3"/>
<sequence>MLGIGRLYDLRKFIFVSATVGGTSPAMVTQRTTEREPRRALALSTTAPEMAAAVEGLQSVAPRSAAK</sequence>
<organism evidence="1">
    <name type="scientific">Arundo donax</name>
    <name type="common">Giant reed</name>
    <name type="synonym">Donax arundinaceus</name>
    <dbReference type="NCBI Taxonomy" id="35708"/>
    <lineage>
        <taxon>Eukaryota</taxon>
        <taxon>Viridiplantae</taxon>
        <taxon>Streptophyta</taxon>
        <taxon>Embryophyta</taxon>
        <taxon>Tracheophyta</taxon>
        <taxon>Spermatophyta</taxon>
        <taxon>Magnoliopsida</taxon>
        <taxon>Liliopsida</taxon>
        <taxon>Poales</taxon>
        <taxon>Poaceae</taxon>
        <taxon>PACMAD clade</taxon>
        <taxon>Arundinoideae</taxon>
        <taxon>Arundineae</taxon>
        <taxon>Arundo</taxon>
    </lineage>
</organism>